<accession>A0A6G9QPY3</accession>
<keyword evidence="1" id="KW-0812">Transmembrane</keyword>
<evidence type="ECO:0000313" key="2">
    <source>
        <dbReference type="EMBL" id="QIR16532.1"/>
    </source>
</evidence>
<geneLocation type="plasmid" evidence="2 3">
    <name>pPN3F2_2</name>
</geneLocation>
<dbReference type="EMBL" id="CP050315">
    <property type="protein sequence ID" value="QIR16532.1"/>
    <property type="molecule type" value="Genomic_DNA"/>
</dbReference>
<evidence type="ECO:0008006" key="4">
    <source>
        <dbReference type="Google" id="ProtNLM"/>
    </source>
</evidence>
<dbReference type="KEGG" id="saes:HBH39_18825"/>
<dbReference type="AlphaFoldDB" id="A0A6G9QPY3"/>
<evidence type="ECO:0000313" key="3">
    <source>
        <dbReference type="Proteomes" id="UP000502608"/>
    </source>
</evidence>
<keyword evidence="3" id="KW-1185">Reference proteome</keyword>
<name>A0A6G9QPY3_9GAMM</name>
<feature type="transmembrane region" description="Helical" evidence="1">
    <location>
        <begin position="40"/>
        <end position="66"/>
    </location>
</feature>
<proteinExistence type="predicted"/>
<keyword evidence="1" id="KW-0472">Membrane</keyword>
<gene>
    <name evidence="2" type="ORF">HBH39_18825</name>
</gene>
<protein>
    <recommendedName>
        <fullName evidence="4">Toxin co-regulated pilus biosynthesis protein Q C-terminal domain-containing protein</fullName>
    </recommendedName>
</protein>
<reference evidence="2 3" key="1">
    <citation type="submission" date="2020-03" db="EMBL/GenBank/DDBJ databases">
        <title>Complete genome sequence of Shewanella sp.</title>
        <authorList>
            <person name="Kim Y.-S."/>
            <person name="Kim S.-J."/>
            <person name="Jung H.-K."/>
            <person name="Kim K.-H."/>
        </authorList>
    </citation>
    <scope>NUCLEOTIDE SEQUENCE [LARGE SCALE GENOMIC DNA]</scope>
    <source>
        <strain evidence="2 3">PN3F2</strain>
        <plasmid evidence="2 3">pPN3F2_2</plasmid>
    </source>
</reference>
<dbReference type="RefSeq" id="WP_167680360.1">
    <property type="nucleotide sequence ID" value="NZ_CP050315.1"/>
</dbReference>
<keyword evidence="1" id="KW-1133">Transmembrane helix</keyword>
<keyword evidence="2" id="KW-0614">Plasmid</keyword>
<evidence type="ECO:0000256" key="1">
    <source>
        <dbReference type="SAM" id="Phobius"/>
    </source>
</evidence>
<organism evidence="2 3">
    <name type="scientific">Shewanella aestuarii</name>
    <dbReference type="NCBI Taxonomy" id="1028752"/>
    <lineage>
        <taxon>Bacteria</taxon>
        <taxon>Pseudomonadati</taxon>
        <taxon>Pseudomonadota</taxon>
        <taxon>Gammaproteobacteria</taxon>
        <taxon>Alteromonadales</taxon>
        <taxon>Shewanellaceae</taxon>
        <taxon>Shewanella</taxon>
    </lineage>
</organism>
<sequence length="271" mass="30520">MSNNKYDDYDLTSGSLNNWRMSAKWPIAGKGDASMWAGNIILLLLCIFFGAIIPLMWEILYVMLALNVICKMKKMNITQIIRHFSQRMGTKVKNATPFWKRTDHYAVLLIITAIATPLTSPTAQATFEIIIPKAAPAVDPMIASGEKLIEGGFGRDVKLIDLMSQILPRPYDAEFQNSEIQDMKVSWYANDRVYLNAVFADISRRYGLLFTWKPTSGLMNVSWDSGICRKVIAENDSNRAADAEMYKTQQQAMPAFIQKTINDVTGEVIVC</sequence>
<dbReference type="Proteomes" id="UP000502608">
    <property type="component" value="Plasmid pPN3F2_2"/>
</dbReference>